<evidence type="ECO:0000313" key="2">
    <source>
        <dbReference type="Proteomes" id="UP000215539"/>
    </source>
</evidence>
<gene>
    <name evidence="1" type="ORF">SAMEA44541418_00505</name>
</gene>
<accession>A0AAX2GX76</accession>
<organism evidence="1 2">
    <name type="scientific">Capnocytophaga haemolytica</name>
    <dbReference type="NCBI Taxonomy" id="45243"/>
    <lineage>
        <taxon>Bacteria</taxon>
        <taxon>Pseudomonadati</taxon>
        <taxon>Bacteroidota</taxon>
        <taxon>Flavobacteriia</taxon>
        <taxon>Flavobacteriales</taxon>
        <taxon>Flavobacteriaceae</taxon>
        <taxon>Capnocytophaga</taxon>
    </lineage>
</organism>
<dbReference type="EMBL" id="LT906449">
    <property type="protein sequence ID" value="SNV04875.1"/>
    <property type="molecule type" value="Genomic_DNA"/>
</dbReference>
<sequence length="149" mass="16626">MSTNRKAPKNSKKPTLRKFTEVVEKCGGNISSIARTFGVNRLTVYEWGKADPDFQAVIDDQRGKILDECISISRVLARGIPIYDEQGKIIGWTERPDSGMVRYLMSTLGRKEGFGENVDITTNGGSIAPAFKIEVIDRREQVITEETNS</sequence>
<evidence type="ECO:0000313" key="1">
    <source>
        <dbReference type="EMBL" id="SNV04875.1"/>
    </source>
</evidence>
<proteinExistence type="predicted"/>
<dbReference type="AlphaFoldDB" id="A0AAX2GX76"/>
<reference evidence="1 2" key="1">
    <citation type="submission" date="2017-06" db="EMBL/GenBank/DDBJ databases">
        <authorList>
            <consortium name="Pathogen Informatics"/>
        </authorList>
    </citation>
    <scope>NUCLEOTIDE SEQUENCE [LARGE SCALE GENOMIC DNA]</scope>
    <source>
        <strain evidence="1 2">NCTC12947</strain>
    </source>
</reference>
<dbReference type="Proteomes" id="UP000215539">
    <property type="component" value="Chromosome 1"/>
</dbReference>
<protein>
    <recommendedName>
        <fullName evidence="3">Terminase</fullName>
    </recommendedName>
</protein>
<name>A0AAX2GX76_9FLAO</name>
<evidence type="ECO:0008006" key="3">
    <source>
        <dbReference type="Google" id="ProtNLM"/>
    </source>
</evidence>
<dbReference type="RefSeq" id="WP_074860698.1">
    <property type="nucleotide sequence ID" value="NZ_CP014227.1"/>
</dbReference>